<keyword evidence="3" id="KW-0808">Transferase</keyword>
<evidence type="ECO:0000256" key="5">
    <source>
        <dbReference type="ARBA" id="ARBA00022777"/>
    </source>
</evidence>
<dbReference type="Gene3D" id="1.10.510.10">
    <property type="entry name" value="Transferase(Phosphotransferase) domain 1"/>
    <property type="match status" value="1"/>
</dbReference>
<feature type="compositionally biased region" description="Polar residues" evidence="9">
    <location>
        <begin position="267"/>
        <end position="278"/>
    </location>
</feature>
<feature type="non-terminal residue" evidence="11">
    <location>
        <position position="278"/>
    </location>
</feature>
<keyword evidence="2" id="KW-0723">Serine/threonine-protein kinase</keyword>
<evidence type="ECO:0000256" key="3">
    <source>
        <dbReference type="ARBA" id="ARBA00022679"/>
    </source>
</evidence>
<dbReference type="SUPFAM" id="SSF56112">
    <property type="entry name" value="Protein kinase-like (PK-like)"/>
    <property type="match status" value="1"/>
</dbReference>
<feature type="region of interest" description="Disordered" evidence="9">
    <location>
        <begin position="140"/>
        <end position="170"/>
    </location>
</feature>
<evidence type="ECO:0000259" key="10">
    <source>
        <dbReference type="PROSITE" id="PS50011"/>
    </source>
</evidence>
<dbReference type="GO" id="GO:0004674">
    <property type="term" value="F:protein serine/threonine kinase activity"/>
    <property type="evidence" value="ECO:0007669"/>
    <property type="project" value="UniProtKB-KW"/>
</dbReference>
<evidence type="ECO:0000256" key="6">
    <source>
        <dbReference type="ARBA" id="ARBA00022840"/>
    </source>
</evidence>
<feature type="compositionally biased region" description="Low complexity" evidence="9">
    <location>
        <begin position="161"/>
        <end position="170"/>
    </location>
</feature>
<dbReference type="PROSITE" id="PS50011">
    <property type="entry name" value="PROTEIN_KINASE_DOM"/>
    <property type="match status" value="1"/>
</dbReference>
<evidence type="ECO:0000313" key="12">
    <source>
        <dbReference type="Proteomes" id="UP000485058"/>
    </source>
</evidence>
<dbReference type="InterPro" id="IPR051131">
    <property type="entry name" value="NEK_Ser/Thr_kinase_NIMA"/>
</dbReference>
<comment type="catalytic activity">
    <reaction evidence="7">
        <text>L-threonyl-[protein] + ATP = O-phospho-L-threonyl-[protein] + ADP + H(+)</text>
        <dbReference type="Rhea" id="RHEA:46608"/>
        <dbReference type="Rhea" id="RHEA-COMP:11060"/>
        <dbReference type="Rhea" id="RHEA-COMP:11605"/>
        <dbReference type="ChEBI" id="CHEBI:15378"/>
        <dbReference type="ChEBI" id="CHEBI:30013"/>
        <dbReference type="ChEBI" id="CHEBI:30616"/>
        <dbReference type="ChEBI" id="CHEBI:61977"/>
        <dbReference type="ChEBI" id="CHEBI:456216"/>
        <dbReference type="EC" id="2.7.11.1"/>
    </reaction>
</comment>
<protein>
    <recommendedName>
        <fullName evidence="1">non-specific serine/threonine protein kinase</fullName>
        <ecNumber evidence="1">2.7.11.1</ecNumber>
    </recommendedName>
</protein>
<dbReference type="GO" id="GO:0005524">
    <property type="term" value="F:ATP binding"/>
    <property type="evidence" value="ECO:0007669"/>
    <property type="project" value="UniProtKB-KW"/>
</dbReference>
<evidence type="ECO:0000313" key="11">
    <source>
        <dbReference type="EMBL" id="GFH29941.1"/>
    </source>
</evidence>
<feature type="region of interest" description="Disordered" evidence="9">
    <location>
        <begin position="181"/>
        <end position="200"/>
    </location>
</feature>
<dbReference type="EC" id="2.7.11.1" evidence="1"/>
<comment type="catalytic activity">
    <reaction evidence="8">
        <text>L-seryl-[protein] + ATP = O-phospho-L-seryl-[protein] + ADP + H(+)</text>
        <dbReference type="Rhea" id="RHEA:17989"/>
        <dbReference type="Rhea" id="RHEA-COMP:9863"/>
        <dbReference type="Rhea" id="RHEA-COMP:11604"/>
        <dbReference type="ChEBI" id="CHEBI:15378"/>
        <dbReference type="ChEBI" id="CHEBI:29999"/>
        <dbReference type="ChEBI" id="CHEBI:30616"/>
        <dbReference type="ChEBI" id="CHEBI:83421"/>
        <dbReference type="ChEBI" id="CHEBI:456216"/>
        <dbReference type="EC" id="2.7.11.1"/>
    </reaction>
</comment>
<dbReference type="PANTHER" id="PTHR44899">
    <property type="entry name" value="CAMK FAMILY PROTEIN KINASE"/>
    <property type="match status" value="1"/>
</dbReference>
<keyword evidence="4" id="KW-0547">Nucleotide-binding</keyword>
<keyword evidence="12" id="KW-1185">Reference proteome</keyword>
<gene>
    <name evidence="11" type="ORF">HaLaN_28695</name>
</gene>
<feature type="domain" description="Protein kinase" evidence="10">
    <location>
        <begin position="1"/>
        <end position="117"/>
    </location>
</feature>
<dbReference type="InterPro" id="IPR000719">
    <property type="entry name" value="Prot_kinase_dom"/>
</dbReference>
<dbReference type="InterPro" id="IPR011009">
    <property type="entry name" value="Kinase-like_dom_sf"/>
</dbReference>
<evidence type="ECO:0000256" key="4">
    <source>
        <dbReference type="ARBA" id="ARBA00022741"/>
    </source>
</evidence>
<proteinExistence type="predicted"/>
<organism evidence="11 12">
    <name type="scientific">Haematococcus lacustris</name>
    <name type="common">Green alga</name>
    <name type="synonym">Haematococcus pluvialis</name>
    <dbReference type="NCBI Taxonomy" id="44745"/>
    <lineage>
        <taxon>Eukaryota</taxon>
        <taxon>Viridiplantae</taxon>
        <taxon>Chlorophyta</taxon>
        <taxon>core chlorophytes</taxon>
        <taxon>Chlorophyceae</taxon>
        <taxon>CS clade</taxon>
        <taxon>Chlamydomonadales</taxon>
        <taxon>Haematococcaceae</taxon>
        <taxon>Haematococcus</taxon>
    </lineage>
</organism>
<reference evidence="11 12" key="1">
    <citation type="submission" date="2020-02" db="EMBL/GenBank/DDBJ databases">
        <title>Draft genome sequence of Haematococcus lacustris strain NIES-144.</title>
        <authorList>
            <person name="Morimoto D."/>
            <person name="Nakagawa S."/>
            <person name="Yoshida T."/>
            <person name="Sawayama S."/>
        </authorList>
    </citation>
    <scope>NUCLEOTIDE SEQUENCE [LARGE SCALE GENOMIC DNA]</scope>
    <source>
        <strain evidence="11 12">NIES-144</strain>
    </source>
</reference>
<name>A0A6A0ACE5_HAELA</name>
<dbReference type="PANTHER" id="PTHR44899:SF7">
    <property type="entry name" value="NIMA-RELATED KINASE"/>
    <property type="match status" value="1"/>
</dbReference>
<feature type="region of interest" description="Disordered" evidence="9">
    <location>
        <begin position="213"/>
        <end position="278"/>
    </location>
</feature>
<keyword evidence="5 11" id="KW-0418">Kinase</keyword>
<accession>A0A6A0ACE5</accession>
<comment type="caution">
    <text evidence="11">The sequence shown here is derived from an EMBL/GenBank/DDBJ whole genome shotgun (WGS) entry which is preliminary data.</text>
</comment>
<keyword evidence="6" id="KW-0067">ATP-binding</keyword>
<evidence type="ECO:0000256" key="1">
    <source>
        <dbReference type="ARBA" id="ARBA00012513"/>
    </source>
</evidence>
<dbReference type="SMART" id="SM00220">
    <property type="entry name" value="S_TKc"/>
    <property type="match status" value="1"/>
</dbReference>
<evidence type="ECO:0000256" key="7">
    <source>
        <dbReference type="ARBA" id="ARBA00047899"/>
    </source>
</evidence>
<feature type="non-terminal residue" evidence="11">
    <location>
        <position position="1"/>
    </location>
</feature>
<dbReference type="EMBL" id="BLLF01004606">
    <property type="protein sequence ID" value="GFH29941.1"/>
    <property type="molecule type" value="Genomic_DNA"/>
</dbReference>
<evidence type="ECO:0000256" key="8">
    <source>
        <dbReference type="ARBA" id="ARBA00048679"/>
    </source>
</evidence>
<dbReference type="AlphaFoldDB" id="A0A6A0ACE5"/>
<dbReference type="Pfam" id="PF00069">
    <property type="entry name" value="Pkinase"/>
    <property type="match status" value="1"/>
</dbReference>
<evidence type="ECO:0000256" key="2">
    <source>
        <dbReference type="ARBA" id="ARBA00022527"/>
    </source>
</evidence>
<sequence length="278" mass="29939">MQIGDLGIARSLNEGSEFAHSILGTPYYLAPELCEDKPYNTKSDMWALGVVLYECCTGHYPFEAQNQGALLRKILKGQYAPISGPYTGNLVQLVCALLTFRPEQRPDTAAILRNPTVVAKAQALGIDLNPRPTGLVEDRPVYQQQQSEEQMAGPGLPLPSHQQGAHHYQQQQQYYPVGQAQLSSTGKSDGAAGSNAGTGVNMERQRQQLQGNVHNGRKDNMKGLLGQPQAPTPVNNRLQPEALPAAGARAGGAHGGSPFALHHATPDVQTQSRMQSSQ</sequence>
<dbReference type="Proteomes" id="UP000485058">
    <property type="component" value="Unassembled WGS sequence"/>
</dbReference>
<evidence type="ECO:0000256" key="9">
    <source>
        <dbReference type="SAM" id="MobiDB-lite"/>
    </source>
</evidence>